<dbReference type="InterPro" id="IPR018958">
    <property type="entry name" value="Knr4/Smi1-like_dom"/>
</dbReference>
<dbReference type="InterPro" id="IPR037883">
    <property type="entry name" value="Knr4/Smi1-like_sf"/>
</dbReference>
<dbReference type="Gene3D" id="3.40.1580.10">
    <property type="entry name" value="SMI1/KNR4-like"/>
    <property type="match status" value="1"/>
</dbReference>
<dbReference type="SUPFAM" id="SSF160631">
    <property type="entry name" value="SMI1/KNR4-like"/>
    <property type="match status" value="1"/>
</dbReference>
<name>A0A1H9MDH6_9PSEU</name>
<sequence>MEFWTEDSYGMQAPLTDDAVREAEAVLGVRLPDALLELLRVQNGGGVVAGRSAFPTSEPTSWAPNHAPFDSLMGIGTAERTTSLLDTPYLVREWGLPSPVVLLTGDGHWWIALDYRTCGATGEPSVVWLDADDEWELPLAPDLRTFLDGLVPAESFD</sequence>
<evidence type="ECO:0000259" key="1">
    <source>
        <dbReference type="SMART" id="SM00860"/>
    </source>
</evidence>
<dbReference type="Pfam" id="PF09346">
    <property type="entry name" value="SMI1_KNR4"/>
    <property type="match status" value="1"/>
</dbReference>
<proteinExistence type="predicted"/>
<dbReference type="SMART" id="SM00860">
    <property type="entry name" value="SMI1_KNR4"/>
    <property type="match status" value="1"/>
</dbReference>
<evidence type="ECO:0000313" key="2">
    <source>
        <dbReference type="EMBL" id="SER21525.1"/>
    </source>
</evidence>
<reference evidence="3" key="1">
    <citation type="submission" date="2016-10" db="EMBL/GenBank/DDBJ databases">
        <authorList>
            <person name="Varghese N."/>
            <person name="Submissions S."/>
        </authorList>
    </citation>
    <scope>NUCLEOTIDE SEQUENCE [LARGE SCALE GENOMIC DNA]</scope>
    <source>
        <strain evidence="3">CGMCC 4.578</strain>
    </source>
</reference>
<protein>
    <submittedName>
        <fullName evidence="2">SMI1-KNR4 cell-wall</fullName>
    </submittedName>
</protein>
<organism evidence="2 3">
    <name type="scientific">Lentzea flaviverrucosa</name>
    <dbReference type="NCBI Taxonomy" id="200379"/>
    <lineage>
        <taxon>Bacteria</taxon>
        <taxon>Bacillati</taxon>
        <taxon>Actinomycetota</taxon>
        <taxon>Actinomycetes</taxon>
        <taxon>Pseudonocardiales</taxon>
        <taxon>Pseudonocardiaceae</taxon>
        <taxon>Lentzea</taxon>
    </lineage>
</organism>
<dbReference type="AlphaFoldDB" id="A0A1H9MDH6"/>
<dbReference type="Proteomes" id="UP000199028">
    <property type="component" value="Unassembled WGS sequence"/>
</dbReference>
<accession>A0A1H9MDH6</accession>
<dbReference type="EMBL" id="FOFT01000004">
    <property type="protein sequence ID" value="SER21525.1"/>
    <property type="molecule type" value="Genomic_DNA"/>
</dbReference>
<feature type="domain" description="Knr4/Smi1-like" evidence="1">
    <location>
        <begin position="14"/>
        <end position="149"/>
    </location>
</feature>
<dbReference type="RefSeq" id="WP_211335431.1">
    <property type="nucleotide sequence ID" value="NZ_FOFT01000004.1"/>
</dbReference>
<evidence type="ECO:0000313" key="3">
    <source>
        <dbReference type="Proteomes" id="UP000199028"/>
    </source>
</evidence>
<keyword evidence="3" id="KW-1185">Reference proteome</keyword>
<gene>
    <name evidence="2" type="ORF">SAMN05216195_104325</name>
</gene>